<keyword evidence="2" id="KW-0449">Lipoprotein</keyword>
<feature type="region of interest" description="Disordered" evidence="1">
    <location>
        <begin position="213"/>
        <end position="234"/>
    </location>
</feature>
<dbReference type="OrthoDB" id="7724415at2"/>
<dbReference type="Pfam" id="PF12790">
    <property type="entry name" value="T6SS-SciN"/>
    <property type="match status" value="1"/>
</dbReference>
<dbReference type="Gene3D" id="2.60.40.4150">
    <property type="entry name" value="Type VI secretion system, lipoprotein SciN"/>
    <property type="match status" value="1"/>
</dbReference>
<dbReference type="InterPro" id="IPR017734">
    <property type="entry name" value="T6SS_SciN"/>
</dbReference>
<feature type="compositionally biased region" description="Basic residues" evidence="1">
    <location>
        <begin position="225"/>
        <end position="234"/>
    </location>
</feature>
<comment type="caution">
    <text evidence="2">The sequence shown here is derived from an EMBL/GenBank/DDBJ whole genome shotgun (WGS) entry which is preliminary data.</text>
</comment>
<dbReference type="PANTHER" id="PTHR37625">
    <property type="entry name" value="OUTER MEMBRANE LIPOPROTEIN-RELATED"/>
    <property type="match status" value="1"/>
</dbReference>
<dbReference type="Proteomes" id="UP000238823">
    <property type="component" value="Unassembled WGS sequence"/>
</dbReference>
<dbReference type="InterPro" id="IPR038706">
    <property type="entry name" value="Type_VI_SciN-like_sf"/>
</dbReference>
<protein>
    <submittedName>
        <fullName evidence="2">Type VI secretion lipoprotein</fullName>
    </submittedName>
</protein>
<sequence length="234" mass="26157">MSVMPHLARYRHSTRATSWALGLALSLGALTLGGCKNKGDKETCKPDEYAFKEIALHIQAAADLNLDEEGNPLPTVVRVYQLNGDLAIRSLDFTELWEDHETALGDEYISDKEFQIYPDSTELIKLTPENGVKYILAFGVFQQPVGNTWYRVYEVPDTYGKQACELKSDDEDPESLGEPCMYLYLERNQIDGGKNVPPGFDDANLEGVCTPLYSPKKAAEDDGGKKKKKKKKDK</sequence>
<dbReference type="NCBIfam" id="TIGR03352">
    <property type="entry name" value="VI_chp_3"/>
    <property type="match status" value="1"/>
</dbReference>
<name>A0A2S9YA41_9BACT</name>
<dbReference type="RefSeq" id="WP_106092524.1">
    <property type="nucleotide sequence ID" value="NZ_PVNL01000115.1"/>
</dbReference>
<reference evidence="2 3" key="1">
    <citation type="submission" date="2018-03" db="EMBL/GenBank/DDBJ databases">
        <title>Draft Genome Sequences of the Obligatory Marine Myxobacteria Enhygromyxa salina SWB007.</title>
        <authorList>
            <person name="Poehlein A."/>
            <person name="Moghaddam J.A."/>
            <person name="Harms H."/>
            <person name="Alanjari M."/>
            <person name="Koenig G.M."/>
            <person name="Daniel R."/>
            <person name="Schaeberle T.F."/>
        </authorList>
    </citation>
    <scope>NUCLEOTIDE SEQUENCE [LARGE SCALE GENOMIC DNA]</scope>
    <source>
        <strain evidence="2 3">SWB007</strain>
    </source>
</reference>
<dbReference type="PANTHER" id="PTHR37625:SF4">
    <property type="entry name" value="OUTER MEMBRANE LIPOPROTEIN"/>
    <property type="match status" value="1"/>
</dbReference>
<proteinExistence type="predicted"/>
<evidence type="ECO:0000256" key="1">
    <source>
        <dbReference type="SAM" id="MobiDB-lite"/>
    </source>
</evidence>
<evidence type="ECO:0000313" key="3">
    <source>
        <dbReference type="Proteomes" id="UP000238823"/>
    </source>
</evidence>
<organism evidence="2 3">
    <name type="scientific">Enhygromyxa salina</name>
    <dbReference type="NCBI Taxonomy" id="215803"/>
    <lineage>
        <taxon>Bacteria</taxon>
        <taxon>Pseudomonadati</taxon>
        <taxon>Myxococcota</taxon>
        <taxon>Polyangia</taxon>
        <taxon>Nannocystales</taxon>
        <taxon>Nannocystaceae</taxon>
        <taxon>Enhygromyxa</taxon>
    </lineage>
</organism>
<gene>
    <name evidence="2" type="ORF">ENSA7_56470</name>
</gene>
<evidence type="ECO:0000313" key="2">
    <source>
        <dbReference type="EMBL" id="PRQ01980.1"/>
    </source>
</evidence>
<dbReference type="EMBL" id="PVNL01000115">
    <property type="protein sequence ID" value="PRQ01980.1"/>
    <property type="molecule type" value="Genomic_DNA"/>
</dbReference>
<accession>A0A2S9YA41</accession>
<dbReference type="AlphaFoldDB" id="A0A2S9YA41"/>